<keyword evidence="3" id="KW-1185">Reference proteome</keyword>
<comment type="caution">
    <text evidence="2">The sequence shown here is derived from an EMBL/GenBank/DDBJ whole genome shotgun (WGS) entry which is preliminary data.</text>
</comment>
<feature type="domain" description="SAF" evidence="1">
    <location>
        <begin position="25"/>
        <end position="86"/>
    </location>
</feature>
<dbReference type="CDD" id="cd11614">
    <property type="entry name" value="SAF_CpaB_FlgA_like"/>
    <property type="match status" value="1"/>
</dbReference>
<sequence>MGSLVLCAAVAVVVGGLLQRAGQKEPVLVLARRVPASVEITRADLTTVAVAGDVSSIPAQRMGEVLGRRAAYMLEAGAILQTQALLPASATGEAEASVGISVAAGLAPEGLEVGDRVQILELPDDENSPADAGLVERAEALVDDVLIVGVREDPSQSGDLVVTLRVAKGVAGALLVASSRDRVGLVKVGP</sequence>
<evidence type="ECO:0000313" key="2">
    <source>
        <dbReference type="EMBL" id="MBT0774206.1"/>
    </source>
</evidence>
<dbReference type="Proteomes" id="UP001197247">
    <property type="component" value="Unassembled WGS sequence"/>
</dbReference>
<name>A0ABS5TTR9_9ACTN</name>
<evidence type="ECO:0000259" key="1">
    <source>
        <dbReference type="SMART" id="SM00858"/>
    </source>
</evidence>
<reference evidence="2 3" key="1">
    <citation type="submission" date="2021-05" db="EMBL/GenBank/DDBJ databases">
        <title>Kineosporia and Streptomyces sp. nov. two new marine actinobacteria isolated from Coral.</title>
        <authorList>
            <person name="Buangrab K."/>
            <person name="Sutthacheep M."/>
            <person name="Yeemin T."/>
            <person name="Harunari E."/>
            <person name="Igarashi Y."/>
            <person name="Kanchanasin P."/>
            <person name="Tanasupawat S."/>
            <person name="Phongsopitanun W."/>
        </authorList>
    </citation>
    <scope>NUCLEOTIDE SEQUENCE [LARGE SCALE GENOMIC DNA]</scope>
    <source>
        <strain evidence="2 3">J2-2</strain>
    </source>
</reference>
<dbReference type="RefSeq" id="WP_214160746.1">
    <property type="nucleotide sequence ID" value="NZ_JAHBAY010000025.1"/>
</dbReference>
<dbReference type="SMART" id="SM00858">
    <property type="entry name" value="SAF"/>
    <property type="match status" value="1"/>
</dbReference>
<gene>
    <name evidence="2" type="ORF">KIH74_35000</name>
</gene>
<proteinExistence type="predicted"/>
<accession>A0ABS5TTR9</accession>
<dbReference type="Pfam" id="PF08666">
    <property type="entry name" value="SAF"/>
    <property type="match status" value="1"/>
</dbReference>
<evidence type="ECO:0000313" key="3">
    <source>
        <dbReference type="Proteomes" id="UP001197247"/>
    </source>
</evidence>
<dbReference type="InterPro" id="IPR013974">
    <property type="entry name" value="SAF"/>
</dbReference>
<organism evidence="2 3">
    <name type="scientific">Kineosporia corallincola</name>
    <dbReference type="NCBI Taxonomy" id="2835133"/>
    <lineage>
        <taxon>Bacteria</taxon>
        <taxon>Bacillati</taxon>
        <taxon>Actinomycetota</taxon>
        <taxon>Actinomycetes</taxon>
        <taxon>Kineosporiales</taxon>
        <taxon>Kineosporiaceae</taxon>
        <taxon>Kineosporia</taxon>
    </lineage>
</organism>
<protein>
    <submittedName>
        <fullName evidence="2">SAF domain-containing protein</fullName>
    </submittedName>
</protein>
<dbReference type="EMBL" id="JAHBAY010000025">
    <property type="protein sequence ID" value="MBT0774206.1"/>
    <property type="molecule type" value="Genomic_DNA"/>
</dbReference>